<name>A0A4V3UNB9_9EURO</name>
<dbReference type="EMBL" id="SOSA01000503">
    <property type="protein sequence ID" value="THC90594.1"/>
    <property type="molecule type" value="Genomic_DNA"/>
</dbReference>
<dbReference type="AlphaFoldDB" id="A0A4V3UNB9"/>
<keyword evidence="2" id="KW-1185">Reference proteome</keyword>
<evidence type="ECO:0000313" key="1">
    <source>
        <dbReference type="EMBL" id="THC90594.1"/>
    </source>
</evidence>
<dbReference type="VEuPathDB" id="FungiDB:EYZ11_009942"/>
<protein>
    <submittedName>
        <fullName evidence="1">Uncharacterized protein</fullName>
    </submittedName>
</protein>
<evidence type="ECO:0000313" key="2">
    <source>
        <dbReference type="Proteomes" id="UP000308092"/>
    </source>
</evidence>
<proteinExistence type="predicted"/>
<accession>A0A4V3UNB9</accession>
<dbReference type="Proteomes" id="UP000308092">
    <property type="component" value="Unassembled WGS sequence"/>
</dbReference>
<sequence>MPIRRDEIGATEWYRCSAEMQDRDKNLAPRHLEAVSTAQEERFNSGMDDRDHKLYLTSAIVLTD</sequence>
<organism evidence="1 2">
    <name type="scientific">Aspergillus tanneri</name>
    <dbReference type="NCBI Taxonomy" id="1220188"/>
    <lineage>
        <taxon>Eukaryota</taxon>
        <taxon>Fungi</taxon>
        <taxon>Dikarya</taxon>
        <taxon>Ascomycota</taxon>
        <taxon>Pezizomycotina</taxon>
        <taxon>Eurotiomycetes</taxon>
        <taxon>Eurotiomycetidae</taxon>
        <taxon>Eurotiales</taxon>
        <taxon>Aspergillaceae</taxon>
        <taxon>Aspergillus</taxon>
        <taxon>Aspergillus subgen. Circumdati</taxon>
    </lineage>
</organism>
<comment type="caution">
    <text evidence="1">The sequence shown here is derived from an EMBL/GenBank/DDBJ whole genome shotgun (WGS) entry which is preliminary data.</text>
</comment>
<reference evidence="1 2" key="1">
    <citation type="submission" date="2019-03" db="EMBL/GenBank/DDBJ databases">
        <title>The genome sequence of a newly discovered highly antifungal drug resistant Aspergillus species, Aspergillus tanneri NIH 1004.</title>
        <authorList>
            <person name="Mounaud S."/>
            <person name="Singh I."/>
            <person name="Joardar V."/>
            <person name="Pakala S."/>
            <person name="Pakala S."/>
            <person name="Venepally P."/>
            <person name="Hoover J."/>
            <person name="Nierman W."/>
            <person name="Chung J."/>
            <person name="Losada L."/>
        </authorList>
    </citation>
    <scope>NUCLEOTIDE SEQUENCE [LARGE SCALE GENOMIC DNA]</scope>
    <source>
        <strain evidence="1 2">NIH1004</strain>
    </source>
</reference>
<gene>
    <name evidence="1" type="ORF">EYZ11_009942</name>
</gene>